<reference evidence="2" key="3">
    <citation type="submission" date="2022-06" db="UniProtKB">
        <authorList>
            <consortium name="EnsemblPlants"/>
        </authorList>
    </citation>
    <scope>IDENTIFICATION</scope>
</reference>
<evidence type="ECO:0000313" key="3">
    <source>
        <dbReference type="Proteomes" id="UP000015106"/>
    </source>
</evidence>
<keyword evidence="1" id="KW-0812">Transmembrane</keyword>
<reference evidence="2" key="2">
    <citation type="submission" date="2018-03" db="EMBL/GenBank/DDBJ databases">
        <title>The Triticum urartu genome reveals the dynamic nature of wheat genome evolution.</title>
        <authorList>
            <person name="Ling H."/>
            <person name="Ma B."/>
            <person name="Shi X."/>
            <person name="Liu H."/>
            <person name="Dong L."/>
            <person name="Sun H."/>
            <person name="Cao Y."/>
            <person name="Gao Q."/>
            <person name="Zheng S."/>
            <person name="Li Y."/>
            <person name="Yu Y."/>
            <person name="Du H."/>
            <person name="Qi M."/>
            <person name="Li Y."/>
            <person name="Yu H."/>
            <person name="Cui Y."/>
            <person name="Wang N."/>
            <person name="Chen C."/>
            <person name="Wu H."/>
            <person name="Zhao Y."/>
            <person name="Zhang J."/>
            <person name="Li Y."/>
            <person name="Zhou W."/>
            <person name="Zhang B."/>
            <person name="Hu W."/>
            <person name="Eijk M."/>
            <person name="Tang J."/>
            <person name="Witsenboer H."/>
            <person name="Zhao S."/>
            <person name="Li Z."/>
            <person name="Zhang A."/>
            <person name="Wang D."/>
            <person name="Liang C."/>
        </authorList>
    </citation>
    <scope>NUCLEOTIDE SEQUENCE [LARGE SCALE GENOMIC DNA]</scope>
    <source>
        <strain evidence="2">cv. G1812</strain>
    </source>
</reference>
<feature type="transmembrane region" description="Helical" evidence="1">
    <location>
        <begin position="87"/>
        <end position="112"/>
    </location>
</feature>
<keyword evidence="1" id="KW-0472">Membrane</keyword>
<dbReference type="SUPFAM" id="SSF81631">
    <property type="entry name" value="PAP/OAS1 substrate-binding domain"/>
    <property type="match status" value="1"/>
</dbReference>
<dbReference type="Proteomes" id="UP000015106">
    <property type="component" value="Chromosome 4"/>
</dbReference>
<organism evidence="2 3">
    <name type="scientific">Triticum urartu</name>
    <name type="common">Red wild einkorn</name>
    <name type="synonym">Crithodium urartu</name>
    <dbReference type="NCBI Taxonomy" id="4572"/>
    <lineage>
        <taxon>Eukaryota</taxon>
        <taxon>Viridiplantae</taxon>
        <taxon>Streptophyta</taxon>
        <taxon>Embryophyta</taxon>
        <taxon>Tracheophyta</taxon>
        <taxon>Spermatophyta</taxon>
        <taxon>Magnoliopsida</taxon>
        <taxon>Liliopsida</taxon>
        <taxon>Poales</taxon>
        <taxon>Poaceae</taxon>
        <taxon>BOP clade</taxon>
        <taxon>Pooideae</taxon>
        <taxon>Triticodae</taxon>
        <taxon>Triticeae</taxon>
        <taxon>Triticinae</taxon>
        <taxon>Triticum</taxon>
    </lineage>
</organism>
<dbReference type="EnsemblPlants" id="TuG1812G0400002068.01.T03">
    <property type="protein sequence ID" value="TuG1812G0400002068.01.T03"/>
    <property type="gene ID" value="TuG1812G0400002068.01"/>
</dbReference>
<evidence type="ECO:0000313" key="2">
    <source>
        <dbReference type="EnsemblPlants" id="TuG1812G0400002068.01.T04"/>
    </source>
</evidence>
<keyword evidence="3" id="KW-1185">Reference proteome</keyword>
<evidence type="ECO:0000256" key="1">
    <source>
        <dbReference type="SAM" id="Phobius"/>
    </source>
</evidence>
<proteinExistence type="predicted"/>
<keyword evidence="1" id="KW-1133">Transmembrane helix</keyword>
<name>A0A8R7Q6L8_TRIUA</name>
<dbReference type="Gramene" id="TuG1812G0400002068.01.T03">
    <property type="protein sequence ID" value="TuG1812G0400002068.01.T03"/>
    <property type="gene ID" value="TuG1812G0400002068.01"/>
</dbReference>
<dbReference type="Gramene" id="TuG1812G0400002068.01.T04">
    <property type="protein sequence ID" value="TuG1812G0400002068.01.T04"/>
    <property type="gene ID" value="TuG1812G0400002068.01"/>
</dbReference>
<dbReference type="EnsemblPlants" id="TuG1812G0400002068.01.T04">
    <property type="protein sequence ID" value="TuG1812G0400002068.01.T04"/>
    <property type="gene ID" value="TuG1812G0400002068.01"/>
</dbReference>
<reference evidence="3" key="1">
    <citation type="journal article" date="2013" name="Nature">
        <title>Draft genome of the wheat A-genome progenitor Triticum urartu.</title>
        <authorList>
            <person name="Ling H.Q."/>
            <person name="Zhao S."/>
            <person name="Liu D."/>
            <person name="Wang J."/>
            <person name="Sun H."/>
            <person name="Zhang C."/>
            <person name="Fan H."/>
            <person name="Li D."/>
            <person name="Dong L."/>
            <person name="Tao Y."/>
            <person name="Gao C."/>
            <person name="Wu H."/>
            <person name="Li Y."/>
            <person name="Cui Y."/>
            <person name="Guo X."/>
            <person name="Zheng S."/>
            <person name="Wang B."/>
            <person name="Yu K."/>
            <person name="Liang Q."/>
            <person name="Yang W."/>
            <person name="Lou X."/>
            <person name="Chen J."/>
            <person name="Feng M."/>
            <person name="Jian J."/>
            <person name="Zhang X."/>
            <person name="Luo G."/>
            <person name="Jiang Y."/>
            <person name="Liu J."/>
            <person name="Wang Z."/>
            <person name="Sha Y."/>
            <person name="Zhang B."/>
            <person name="Wu H."/>
            <person name="Tang D."/>
            <person name="Shen Q."/>
            <person name="Xue P."/>
            <person name="Zou S."/>
            <person name="Wang X."/>
            <person name="Liu X."/>
            <person name="Wang F."/>
            <person name="Yang Y."/>
            <person name="An X."/>
            <person name="Dong Z."/>
            <person name="Zhang K."/>
            <person name="Zhang X."/>
            <person name="Luo M.C."/>
            <person name="Dvorak J."/>
            <person name="Tong Y."/>
            <person name="Wang J."/>
            <person name="Yang H."/>
            <person name="Li Z."/>
            <person name="Wang D."/>
            <person name="Zhang A."/>
            <person name="Wang J."/>
        </authorList>
    </citation>
    <scope>NUCLEOTIDE SEQUENCE</scope>
    <source>
        <strain evidence="3">cv. G1812</strain>
    </source>
</reference>
<dbReference type="AlphaFoldDB" id="A0A8R7Q6L8"/>
<sequence>MNFWSKIHGVNCPKDGTICSTEFISLVAFHLQFMFMALLWLHGGSWGTGANTFATTKVLTNQSGRDRFGESFYPLFTPFRLAEKKDLFLFPFDFLSCLTGTFFHSFAGVVMFCPLW</sequence>
<accession>A0A8R7Q6L8</accession>
<feature type="transmembrane region" description="Helical" evidence="1">
    <location>
        <begin position="23"/>
        <end position="41"/>
    </location>
</feature>
<protein>
    <submittedName>
        <fullName evidence="2">Uncharacterized protein</fullName>
    </submittedName>
</protein>